<name>A0A254NEY6_9BURK</name>
<dbReference type="Proteomes" id="UP000197446">
    <property type="component" value="Unassembled WGS sequence"/>
</dbReference>
<dbReference type="Pfam" id="PF01471">
    <property type="entry name" value="PG_binding_1"/>
    <property type="match status" value="1"/>
</dbReference>
<protein>
    <recommendedName>
        <fullName evidence="1">Peptidoglycan binding-like domain-containing protein</fullName>
    </recommendedName>
</protein>
<evidence type="ECO:0000313" key="2">
    <source>
        <dbReference type="EMBL" id="OWR04877.1"/>
    </source>
</evidence>
<dbReference type="InterPro" id="IPR036366">
    <property type="entry name" value="PGBDSf"/>
</dbReference>
<evidence type="ECO:0000313" key="3">
    <source>
        <dbReference type="Proteomes" id="UP000197446"/>
    </source>
</evidence>
<feature type="domain" description="Peptidoglycan binding-like" evidence="1">
    <location>
        <begin position="3"/>
        <end position="58"/>
    </location>
</feature>
<dbReference type="SUPFAM" id="SSF47090">
    <property type="entry name" value="PGBD-like"/>
    <property type="match status" value="1"/>
</dbReference>
<accession>A0A254NEY6</accession>
<dbReference type="InterPro" id="IPR002477">
    <property type="entry name" value="Peptidoglycan-bd-like"/>
</dbReference>
<evidence type="ECO:0000259" key="1">
    <source>
        <dbReference type="Pfam" id="PF01471"/>
    </source>
</evidence>
<dbReference type="InterPro" id="IPR036365">
    <property type="entry name" value="PGBD-like_sf"/>
</dbReference>
<sequence>MKGALVTRLQQALAARGFSPGDVDGAYGPHTAAAVHAFQLSQGLLADGEAGDKTLKALGLR</sequence>
<dbReference type="AlphaFoldDB" id="A0A254NEY6"/>
<reference evidence="2 3" key="1">
    <citation type="journal article" date="2007" name="Int. J. Syst. Evol. Microbiol.">
        <title>Description of Pelomonas aquatica sp. nov. and Pelomonas puraquae sp. nov., isolated from industrial and haemodialysis water.</title>
        <authorList>
            <person name="Gomila M."/>
            <person name="Bowien B."/>
            <person name="Falsen E."/>
            <person name="Moore E.R."/>
            <person name="Lalucat J."/>
        </authorList>
    </citation>
    <scope>NUCLEOTIDE SEQUENCE [LARGE SCALE GENOMIC DNA]</scope>
    <source>
        <strain evidence="2 3">CCUG 52769</strain>
    </source>
</reference>
<comment type="caution">
    <text evidence="2">The sequence shown here is derived from an EMBL/GenBank/DDBJ whole genome shotgun (WGS) entry which is preliminary data.</text>
</comment>
<dbReference type="OrthoDB" id="9772911at2"/>
<dbReference type="EMBL" id="NISI01000002">
    <property type="protein sequence ID" value="OWR04877.1"/>
    <property type="molecule type" value="Genomic_DNA"/>
</dbReference>
<proteinExistence type="predicted"/>
<gene>
    <name evidence="2" type="ORF">CDO81_07100</name>
</gene>
<dbReference type="Gene3D" id="1.10.101.10">
    <property type="entry name" value="PGBD-like superfamily/PGBD"/>
    <property type="match status" value="1"/>
</dbReference>
<organism evidence="2 3">
    <name type="scientific">Roseateles puraquae</name>
    <dbReference type="NCBI Taxonomy" id="431059"/>
    <lineage>
        <taxon>Bacteria</taxon>
        <taxon>Pseudomonadati</taxon>
        <taxon>Pseudomonadota</taxon>
        <taxon>Betaproteobacteria</taxon>
        <taxon>Burkholderiales</taxon>
        <taxon>Sphaerotilaceae</taxon>
        <taxon>Roseateles</taxon>
    </lineage>
</organism>
<keyword evidence="3" id="KW-1185">Reference proteome</keyword>